<gene>
    <name evidence="2" type="ORF">MEDL_66247</name>
</gene>
<evidence type="ECO:0000313" key="3">
    <source>
        <dbReference type="Proteomes" id="UP000683360"/>
    </source>
</evidence>
<dbReference type="OrthoDB" id="6087628at2759"/>
<dbReference type="EMBL" id="CAJPWZ010003251">
    <property type="protein sequence ID" value="CAG2254776.1"/>
    <property type="molecule type" value="Genomic_DNA"/>
</dbReference>
<name>A0A8S3VBH9_MYTED</name>
<accession>A0A8S3VBH9</accession>
<reference evidence="2" key="1">
    <citation type="submission" date="2021-03" db="EMBL/GenBank/DDBJ databases">
        <authorList>
            <person name="Bekaert M."/>
        </authorList>
    </citation>
    <scope>NUCLEOTIDE SEQUENCE</scope>
</reference>
<evidence type="ECO:0000256" key="1">
    <source>
        <dbReference type="SAM" id="MobiDB-lite"/>
    </source>
</evidence>
<sequence>MEMASNQVLAPMPAVSNQNYSDSAENIVYLSPTKFKMRLLKRLVSVESKQDLKTASIFKRQQSENGLQASIVLPNGEIGTIYSLDKTKKQLSRQSSQNEDIGSSVLSSKSVLPVLSQENGMEKDDVDAFGLQSPEPKCYRRPLKLPPIMLPSVYSTKTYPLGKPDLSYRPPPPPITDEEWDELKDCRYLRPAPKRFRDREISNRSY</sequence>
<organism evidence="2 3">
    <name type="scientific">Mytilus edulis</name>
    <name type="common">Blue mussel</name>
    <dbReference type="NCBI Taxonomy" id="6550"/>
    <lineage>
        <taxon>Eukaryota</taxon>
        <taxon>Metazoa</taxon>
        <taxon>Spiralia</taxon>
        <taxon>Lophotrochozoa</taxon>
        <taxon>Mollusca</taxon>
        <taxon>Bivalvia</taxon>
        <taxon>Autobranchia</taxon>
        <taxon>Pteriomorphia</taxon>
        <taxon>Mytilida</taxon>
        <taxon>Mytiloidea</taxon>
        <taxon>Mytilidae</taxon>
        <taxon>Mytilinae</taxon>
        <taxon>Mytilus</taxon>
    </lineage>
</organism>
<feature type="region of interest" description="Disordered" evidence="1">
    <location>
        <begin position="160"/>
        <end position="179"/>
    </location>
</feature>
<dbReference type="AlphaFoldDB" id="A0A8S3VBH9"/>
<comment type="caution">
    <text evidence="2">The sequence shown here is derived from an EMBL/GenBank/DDBJ whole genome shotgun (WGS) entry which is preliminary data.</text>
</comment>
<dbReference type="Proteomes" id="UP000683360">
    <property type="component" value="Unassembled WGS sequence"/>
</dbReference>
<keyword evidence="3" id="KW-1185">Reference proteome</keyword>
<evidence type="ECO:0000313" key="2">
    <source>
        <dbReference type="EMBL" id="CAG2254776.1"/>
    </source>
</evidence>
<protein>
    <submittedName>
        <fullName evidence="2">Uncharacterized protein</fullName>
    </submittedName>
</protein>
<proteinExistence type="predicted"/>